<keyword evidence="1" id="KW-0677">Repeat</keyword>
<accession>A0A834ZBD4</accession>
<feature type="repeat" description="PPR" evidence="2">
    <location>
        <begin position="631"/>
        <end position="665"/>
    </location>
</feature>
<dbReference type="Proteomes" id="UP000655225">
    <property type="component" value="Unassembled WGS sequence"/>
</dbReference>
<gene>
    <name evidence="4" type="ORF">HHK36_011926</name>
</gene>
<dbReference type="Pfam" id="PF01535">
    <property type="entry name" value="PPR"/>
    <property type="match status" value="5"/>
</dbReference>
<dbReference type="InterPro" id="IPR046849">
    <property type="entry name" value="E2_motif"/>
</dbReference>
<dbReference type="FunFam" id="1.25.40.10:FF:000366">
    <property type="entry name" value="Pentatricopeptide (PPR) repeat-containing protein"/>
    <property type="match status" value="1"/>
</dbReference>
<dbReference type="AlphaFoldDB" id="A0A834ZBD4"/>
<organism evidence="4 5">
    <name type="scientific">Tetracentron sinense</name>
    <name type="common">Spur-leaf</name>
    <dbReference type="NCBI Taxonomy" id="13715"/>
    <lineage>
        <taxon>Eukaryota</taxon>
        <taxon>Viridiplantae</taxon>
        <taxon>Streptophyta</taxon>
        <taxon>Embryophyta</taxon>
        <taxon>Tracheophyta</taxon>
        <taxon>Spermatophyta</taxon>
        <taxon>Magnoliopsida</taxon>
        <taxon>Trochodendrales</taxon>
        <taxon>Trochodendraceae</taxon>
        <taxon>Tetracentron</taxon>
    </lineage>
</organism>
<dbReference type="FunFam" id="1.25.40.10:FF:000073">
    <property type="entry name" value="Pentatricopeptide repeat-containing protein chloroplastic"/>
    <property type="match status" value="1"/>
</dbReference>
<comment type="caution">
    <text evidence="4">The sequence shown here is derived from an EMBL/GenBank/DDBJ whole genome shotgun (WGS) entry which is preliminary data.</text>
</comment>
<dbReference type="GO" id="GO:0009451">
    <property type="term" value="P:RNA modification"/>
    <property type="evidence" value="ECO:0007669"/>
    <property type="project" value="InterPro"/>
</dbReference>
<dbReference type="OrthoDB" id="1887476at2759"/>
<feature type="domain" description="DYW" evidence="3">
    <location>
        <begin position="846"/>
        <end position="938"/>
    </location>
</feature>
<name>A0A834ZBD4_TETSI</name>
<dbReference type="PANTHER" id="PTHR47926">
    <property type="entry name" value="PENTATRICOPEPTIDE REPEAT-CONTAINING PROTEIN"/>
    <property type="match status" value="1"/>
</dbReference>
<dbReference type="InterPro" id="IPR011990">
    <property type="entry name" value="TPR-like_helical_dom_sf"/>
</dbReference>
<feature type="repeat" description="PPR" evidence="2">
    <location>
        <begin position="326"/>
        <end position="360"/>
    </location>
</feature>
<dbReference type="InterPro" id="IPR002885">
    <property type="entry name" value="PPR_rpt"/>
</dbReference>
<dbReference type="Pfam" id="PF20431">
    <property type="entry name" value="E_motif"/>
    <property type="match status" value="1"/>
</dbReference>
<feature type="repeat" description="PPR" evidence="2">
    <location>
        <begin position="124"/>
        <end position="158"/>
    </location>
</feature>
<dbReference type="FunFam" id="1.25.40.10:FF:000381">
    <property type="entry name" value="Pentatricopeptide repeat-containing protein"/>
    <property type="match status" value="2"/>
</dbReference>
<dbReference type="GO" id="GO:0003723">
    <property type="term" value="F:RNA binding"/>
    <property type="evidence" value="ECO:0007669"/>
    <property type="project" value="InterPro"/>
</dbReference>
<dbReference type="Gene3D" id="1.25.40.10">
    <property type="entry name" value="Tetratricopeptide repeat domain"/>
    <property type="match status" value="5"/>
</dbReference>
<dbReference type="OMA" id="YMNCGDE"/>
<feature type="repeat" description="PPR" evidence="2">
    <location>
        <begin position="428"/>
        <end position="462"/>
    </location>
</feature>
<dbReference type="InterPro" id="IPR046848">
    <property type="entry name" value="E_motif"/>
</dbReference>
<sequence length="1038" mass="116270">MEISTSISLQKLPLLPKQTQIKDPKAWNTIIRRHAQLKNDQAILSSYTQMEALGVLPDNLVLPLILKACASLQAVERGKKIHSDIQNTHAIEDVRIRTALTDFYCKCGFLEEARRVFEETSDRDIVSWNAMICGYTGSSHFEEAILLSLQMQRENLKPNSVTMVCLLSACGELLELRLGQEIHCFCLRNGLFNSDPHVGTALIGFYSRFDMRVSRLVFDLMVLRNIVCWNAMISGYFNVGNASEALRLFVRMLIDGLKPNSITMLVVVQSCADSGSLKLGRQIHQLVIKFKFNYDLFIVNALLNMYGKNGNLESSCELFKTIPARDVALWNAMISAYLECGSHEEAFGLFDRMQSEGVREDKTTIAIMLSICAESASGLGYGKGLHAHVIKSGMERDVSLGNALLSMYADFKCVKSAKKVFDEMNGPNAVSWNTLILALARNGLRGQVWDLFGQMQEFRTEPNSYTIIAVLAAFKDETCLTIGRSIHGYVIKHGIDVNSPLCTALADMYMNCDDEATATHLFESCPDRDLISWNAMISSYIQNNRPHKALLLFHRMISEVEPNSVTIINVLSSCTHLANLPQGRCIHAYTTRREFALGFDVSIGNALLTMYARCGSMSSAEKVFRRLLRRDIISWNALIAGYGMHGRGEDALLAFSQMQEDGLRPTDVTFVSVLSACSHSGFIEKGWQLFYSMAQDYSIAPEVVHYACMVDLLGRGGHLDEAINFINSMPIEPDASVWRAMLSACRVYSEIKLARVVFEKLVELEPMGVGDYILLSNIYAGAGLWAEVRKLRIQLAEKGLRKPPGKSWIVIRSQVHCFTAGDRSHPQSNKIYTKLSCLTSSIMEIGYVPDQRWVLHDIGDEKKNQRLFSHSEKLAIAFGLLNTSGGNPILITKNLRVCGDCHTFSKWVSKFVGREIILRDASRFHHIVNGLCSCKDYWLHGWPEDGKFHVGSIKRSCSGLRFDGGERVVKPKSEEVLSKGWKSRRLFRYCLINTSIDDSEVQAATRKAFSYLNHAAKGDNATAGYLSTHIRLFHNQAI</sequence>
<evidence type="ECO:0000313" key="4">
    <source>
        <dbReference type="EMBL" id="KAF8403820.1"/>
    </source>
</evidence>
<dbReference type="InterPro" id="IPR046960">
    <property type="entry name" value="PPR_At4g14850-like_plant"/>
</dbReference>
<dbReference type="FunFam" id="1.25.40.10:FF:000682">
    <property type="entry name" value="Pentatricopeptide repeat-containing protein At3g16610"/>
    <property type="match status" value="1"/>
</dbReference>
<dbReference type="GO" id="GO:0008270">
    <property type="term" value="F:zinc ion binding"/>
    <property type="evidence" value="ECO:0007669"/>
    <property type="project" value="InterPro"/>
</dbReference>
<dbReference type="InterPro" id="IPR032867">
    <property type="entry name" value="DYW_dom"/>
</dbReference>
<evidence type="ECO:0000313" key="5">
    <source>
        <dbReference type="Proteomes" id="UP000655225"/>
    </source>
</evidence>
<dbReference type="NCBIfam" id="TIGR00756">
    <property type="entry name" value="PPR"/>
    <property type="match status" value="6"/>
</dbReference>
<feature type="repeat" description="PPR" evidence="2">
    <location>
        <begin position="225"/>
        <end position="259"/>
    </location>
</feature>
<reference evidence="4 5" key="1">
    <citation type="submission" date="2020-04" db="EMBL/GenBank/DDBJ databases">
        <title>Plant Genome Project.</title>
        <authorList>
            <person name="Zhang R.-G."/>
        </authorList>
    </citation>
    <scope>NUCLEOTIDE SEQUENCE [LARGE SCALE GENOMIC DNA]</scope>
    <source>
        <strain evidence="4">YNK0</strain>
        <tissue evidence="4">Leaf</tissue>
    </source>
</reference>
<dbReference type="Pfam" id="PF20430">
    <property type="entry name" value="Eplus_motif"/>
    <property type="match status" value="1"/>
</dbReference>
<protein>
    <recommendedName>
        <fullName evidence="3">DYW domain-containing protein</fullName>
    </recommendedName>
</protein>
<dbReference type="Pfam" id="PF14432">
    <property type="entry name" value="DYW_deaminase"/>
    <property type="match status" value="1"/>
</dbReference>
<dbReference type="EMBL" id="JABCRI010000007">
    <property type="protein sequence ID" value="KAF8403820.1"/>
    <property type="molecule type" value="Genomic_DNA"/>
</dbReference>
<evidence type="ECO:0000259" key="3">
    <source>
        <dbReference type="Pfam" id="PF14432"/>
    </source>
</evidence>
<evidence type="ECO:0000256" key="2">
    <source>
        <dbReference type="PROSITE-ProRule" id="PRU00708"/>
    </source>
</evidence>
<proteinExistence type="predicted"/>
<dbReference type="PROSITE" id="PS51375">
    <property type="entry name" value="PPR"/>
    <property type="match status" value="6"/>
</dbReference>
<evidence type="ECO:0000256" key="1">
    <source>
        <dbReference type="ARBA" id="ARBA00022737"/>
    </source>
</evidence>
<dbReference type="PANTHER" id="PTHR47926:SF482">
    <property type="entry name" value="PENTATRICOPEPTIDE REPEAT-CONTAINING PROTEIN CHLOROPLASTIC"/>
    <property type="match status" value="1"/>
</dbReference>
<dbReference type="FunFam" id="1.25.40.10:FF:000031">
    <property type="entry name" value="Pentatricopeptide repeat-containing protein mitochondrial"/>
    <property type="match status" value="1"/>
</dbReference>
<dbReference type="Pfam" id="PF13041">
    <property type="entry name" value="PPR_2"/>
    <property type="match status" value="5"/>
</dbReference>
<keyword evidence="5" id="KW-1185">Reference proteome</keyword>
<feature type="repeat" description="PPR" evidence="2">
    <location>
        <begin position="529"/>
        <end position="559"/>
    </location>
</feature>